<organism evidence="2 3">
    <name type="scientific">Nitrospirillum amazonense</name>
    <dbReference type="NCBI Taxonomy" id="28077"/>
    <lineage>
        <taxon>Bacteria</taxon>
        <taxon>Pseudomonadati</taxon>
        <taxon>Pseudomonadota</taxon>
        <taxon>Alphaproteobacteria</taxon>
        <taxon>Rhodospirillales</taxon>
        <taxon>Azospirillaceae</taxon>
        <taxon>Nitrospirillum</taxon>
    </lineage>
</organism>
<dbReference type="InterPro" id="IPR050463">
    <property type="entry name" value="Gfo/Idh/MocA_oxidrdct_glycsds"/>
</dbReference>
<dbReference type="Pfam" id="PF01408">
    <property type="entry name" value="GFO_IDH_MocA"/>
    <property type="match status" value="1"/>
</dbReference>
<accession>A0A560FPY7</accession>
<proteinExistence type="predicted"/>
<dbReference type="AlphaFoldDB" id="A0A560FPY7"/>
<feature type="domain" description="Gfo/Idh/MocA-like oxidoreductase N-terminal" evidence="1">
    <location>
        <begin position="9"/>
        <end position="118"/>
    </location>
</feature>
<dbReference type="PANTHER" id="PTHR43818">
    <property type="entry name" value="BCDNA.GH03377"/>
    <property type="match status" value="1"/>
</dbReference>
<dbReference type="SUPFAM" id="SSF51735">
    <property type="entry name" value="NAD(P)-binding Rossmann-fold domains"/>
    <property type="match status" value="1"/>
</dbReference>
<dbReference type="Proteomes" id="UP000319859">
    <property type="component" value="Unassembled WGS sequence"/>
</dbReference>
<dbReference type="Gene3D" id="3.40.50.720">
    <property type="entry name" value="NAD(P)-binding Rossmann-like Domain"/>
    <property type="match status" value="1"/>
</dbReference>
<dbReference type="Gene3D" id="3.30.360.10">
    <property type="entry name" value="Dihydrodipicolinate Reductase, domain 2"/>
    <property type="match status" value="1"/>
</dbReference>
<dbReference type="EMBL" id="VITN01000002">
    <property type="protein sequence ID" value="TWB23668.1"/>
    <property type="molecule type" value="Genomic_DNA"/>
</dbReference>
<dbReference type="PANTHER" id="PTHR43818:SF7">
    <property type="entry name" value="DEHYDROGENASE"/>
    <property type="match status" value="1"/>
</dbReference>
<reference evidence="2 3" key="1">
    <citation type="submission" date="2019-06" db="EMBL/GenBank/DDBJ databases">
        <title>Genomic Encyclopedia of Type Strains, Phase IV (KMG-V): Genome sequencing to study the core and pangenomes of soil and plant-associated prokaryotes.</title>
        <authorList>
            <person name="Whitman W."/>
        </authorList>
    </citation>
    <scope>NUCLEOTIDE SEQUENCE [LARGE SCALE GENOMIC DNA]</scope>
    <source>
        <strain evidence="2 3">BR 11880</strain>
    </source>
</reference>
<dbReference type="InterPro" id="IPR036291">
    <property type="entry name" value="NAD(P)-bd_dom_sf"/>
</dbReference>
<evidence type="ECO:0000313" key="2">
    <source>
        <dbReference type="EMBL" id="TWB23668.1"/>
    </source>
</evidence>
<evidence type="ECO:0000259" key="1">
    <source>
        <dbReference type="Pfam" id="PF01408"/>
    </source>
</evidence>
<sequence length="313" mass="34050">MSPERMSPIKIGLVGVGKIARDQHLPVIAANPDYELVAVASRNATLDGVDSYGSLDALLDARPEIEAVALCTPPQGRHALARHALERGVHVLLEKPPGATLAEVHDLVGLAKDKGLALLATWHSRYAPAVEPARAWLAGRTLKSVSVSWKEDVRHWHPGQEWIWQPGGLGVFDPGINALSIITHILPRPLVLKAATLEFPANRQAPIAAQLDFQDLSGVPVRAEFDWRQTGPQSWDIVVETTDGTLALNRGGAAMSIDGVAHLEEPEAEYANLYALFSRLVRDRQVDVDLAPLSHVADAFLCGHRVLVEEFHD</sequence>
<evidence type="ECO:0000313" key="3">
    <source>
        <dbReference type="Proteomes" id="UP000319859"/>
    </source>
</evidence>
<protein>
    <submittedName>
        <fullName evidence="2">Galactose 1-dehydrogenase</fullName>
    </submittedName>
</protein>
<comment type="caution">
    <text evidence="2">The sequence shown here is derived from an EMBL/GenBank/DDBJ whole genome shotgun (WGS) entry which is preliminary data.</text>
</comment>
<dbReference type="GO" id="GO:0000166">
    <property type="term" value="F:nucleotide binding"/>
    <property type="evidence" value="ECO:0007669"/>
    <property type="project" value="InterPro"/>
</dbReference>
<gene>
    <name evidence="2" type="ORF">FBZ89_102425</name>
</gene>
<dbReference type="InterPro" id="IPR000683">
    <property type="entry name" value="Gfo/Idh/MocA-like_OxRdtase_N"/>
</dbReference>
<name>A0A560FPY7_9PROT</name>